<dbReference type="SUPFAM" id="SSF55729">
    <property type="entry name" value="Acyl-CoA N-acyltransferases (Nat)"/>
    <property type="match status" value="1"/>
</dbReference>
<keyword evidence="2" id="KW-0012">Acyltransferase</keyword>
<dbReference type="RefSeq" id="WP_346058059.1">
    <property type="nucleotide sequence ID" value="NZ_BAAAOP010000006.1"/>
</dbReference>
<gene>
    <name evidence="5" type="ORF">GCM10009786_17590</name>
</gene>
<feature type="region of interest" description="Disordered" evidence="3">
    <location>
        <begin position="169"/>
        <end position="190"/>
    </location>
</feature>
<dbReference type="Pfam" id="PF00583">
    <property type="entry name" value="Acetyltransf_1"/>
    <property type="match status" value="1"/>
</dbReference>
<dbReference type="PANTHER" id="PTHR43877:SF2">
    <property type="entry name" value="AMINOALKYLPHOSPHONATE N-ACETYLTRANSFERASE-RELATED"/>
    <property type="match status" value="1"/>
</dbReference>
<accession>A0ABN3B6A7</accession>
<feature type="domain" description="N-acetyltransferase" evidence="4">
    <location>
        <begin position="5"/>
        <end position="159"/>
    </location>
</feature>
<proteinExistence type="predicted"/>
<keyword evidence="6" id="KW-1185">Reference proteome</keyword>
<name>A0ABN3B6A7_9MICO</name>
<dbReference type="Gene3D" id="3.40.630.30">
    <property type="match status" value="1"/>
</dbReference>
<comment type="caution">
    <text evidence="5">The sequence shown here is derived from an EMBL/GenBank/DDBJ whole genome shotgun (WGS) entry which is preliminary data.</text>
</comment>
<sequence length="190" mass="20760">MQETITIRRVSPDEYASVGAMVRAAYEGDYTLNDEYLAEIEDVAGRDQISEVLVAVDRASGELLGSITVPVPGERLIEDTEENEFDVRLLGVSPAARGRGVGRAIMRHAADLARTRGLDRVVLHTGEQMVAAQRLYERLGFVQIPEREFTIEREIGPLRILSYGLDVGHSDESSSSGPIGVVLGAPRGQR</sequence>
<evidence type="ECO:0000259" key="4">
    <source>
        <dbReference type="PROSITE" id="PS51186"/>
    </source>
</evidence>
<dbReference type="CDD" id="cd04301">
    <property type="entry name" value="NAT_SF"/>
    <property type="match status" value="1"/>
</dbReference>
<evidence type="ECO:0000256" key="3">
    <source>
        <dbReference type="SAM" id="MobiDB-lite"/>
    </source>
</evidence>
<organism evidence="5 6">
    <name type="scientific">Leucobacter alluvii</name>
    <dbReference type="NCBI Taxonomy" id="340321"/>
    <lineage>
        <taxon>Bacteria</taxon>
        <taxon>Bacillati</taxon>
        <taxon>Actinomycetota</taxon>
        <taxon>Actinomycetes</taxon>
        <taxon>Micrococcales</taxon>
        <taxon>Microbacteriaceae</taxon>
        <taxon>Leucobacter</taxon>
    </lineage>
</organism>
<dbReference type="InterPro" id="IPR000182">
    <property type="entry name" value="GNAT_dom"/>
</dbReference>
<keyword evidence="1" id="KW-0808">Transferase</keyword>
<evidence type="ECO:0000256" key="1">
    <source>
        <dbReference type="ARBA" id="ARBA00022679"/>
    </source>
</evidence>
<dbReference type="PROSITE" id="PS51186">
    <property type="entry name" value="GNAT"/>
    <property type="match status" value="1"/>
</dbReference>
<dbReference type="Proteomes" id="UP001501084">
    <property type="component" value="Unassembled WGS sequence"/>
</dbReference>
<reference evidence="5 6" key="1">
    <citation type="journal article" date="2019" name="Int. J. Syst. Evol. Microbiol.">
        <title>The Global Catalogue of Microorganisms (GCM) 10K type strain sequencing project: providing services to taxonomists for standard genome sequencing and annotation.</title>
        <authorList>
            <consortium name="The Broad Institute Genomics Platform"/>
            <consortium name="The Broad Institute Genome Sequencing Center for Infectious Disease"/>
            <person name="Wu L."/>
            <person name="Ma J."/>
        </authorList>
    </citation>
    <scope>NUCLEOTIDE SEQUENCE [LARGE SCALE GENOMIC DNA]</scope>
    <source>
        <strain evidence="5 6">JCM 14919</strain>
    </source>
</reference>
<evidence type="ECO:0000313" key="5">
    <source>
        <dbReference type="EMBL" id="GAA2188448.1"/>
    </source>
</evidence>
<protein>
    <submittedName>
        <fullName evidence="5">GNAT family N-acetyltransferase</fullName>
    </submittedName>
</protein>
<dbReference type="InterPro" id="IPR050832">
    <property type="entry name" value="Bact_Acetyltransf"/>
</dbReference>
<evidence type="ECO:0000313" key="6">
    <source>
        <dbReference type="Proteomes" id="UP001501084"/>
    </source>
</evidence>
<dbReference type="InterPro" id="IPR016181">
    <property type="entry name" value="Acyl_CoA_acyltransferase"/>
</dbReference>
<dbReference type="PANTHER" id="PTHR43877">
    <property type="entry name" value="AMINOALKYLPHOSPHONATE N-ACETYLTRANSFERASE-RELATED-RELATED"/>
    <property type="match status" value="1"/>
</dbReference>
<evidence type="ECO:0000256" key="2">
    <source>
        <dbReference type="ARBA" id="ARBA00023315"/>
    </source>
</evidence>
<dbReference type="EMBL" id="BAAAOP010000006">
    <property type="protein sequence ID" value="GAA2188448.1"/>
    <property type="molecule type" value="Genomic_DNA"/>
</dbReference>